<keyword evidence="1" id="KW-0808">Transferase</keyword>
<keyword evidence="6" id="KW-1185">Reference proteome</keyword>
<dbReference type="SUPFAM" id="SSF55021">
    <property type="entry name" value="ACT-like"/>
    <property type="match status" value="1"/>
</dbReference>
<evidence type="ECO:0000313" key="6">
    <source>
        <dbReference type="Proteomes" id="UP000649289"/>
    </source>
</evidence>
<reference evidence="5 6" key="1">
    <citation type="submission" date="2020-09" db="EMBL/GenBank/DDBJ databases">
        <title>novel species in genus Nocardioides.</title>
        <authorList>
            <person name="Zhang G."/>
        </authorList>
    </citation>
    <scope>NUCLEOTIDE SEQUENCE [LARGE SCALE GENOMIC DNA]</scope>
    <source>
        <strain evidence="5 6">19197</strain>
    </source>
</reference>
<dbReference type="InterPro" id="IPR050832">
    <property type="entry name" value="Bact_Acetyltransf"/>
</dbReference>
<dbReference type="CDD" id="cd04301">
    <property type="entry name" value="NAT_SF"/>
    <property type="match status" value="1"/>
</dbReference>
<evidence type="ECO:0000259" key="4">
    <source>
        <dbReference type="PROSITE" id="PS51671"/>
    </source>
</evidence>
<dbReference type="InterPro" id="IPR002912">
    <property type="entry name" value="ACT_dom"/>
</dbReference>
<dbReference type="InterPro" id="IPR045865">
    <property type="entry name" value="ACT-like_dom_sf"/>
</dbReference>
<dbReference type="PROSITE" id="PS51186">
    <property type="entry name" value="GNAT"/>
    <property type="match status" value="1"/>
</dbReference>
<dbReference type="EMBL" id="JACXYY010000002">
    <property type="protein sequence ID" value="MBD3914079.1"/>
    <property type="molecule type" value="Genomic_DNA"/>
</dbReference>
<feature type="domain" description="ACT" evidence="4">
    <location>
        <begin position="7"/>
        <end position="81"/>
    </location>
</feature>
<name>A0ABR8MD76_9ACTN</name>
<dbReference type="InterPro" id="IPR000182">
    <property type="entry name" value="GNAT_dom"/>
</dbReference>
<protein>
    <submittedName>
        <fullName evidence="5">GNAT family N-acetyltransferase</fullName>
    </submittedName>
</protein>
<evidence type="ECO:0000313" key="5">
    <source>
        <dbReference type="EMBL" id="MBD3914079.1"/>
    </source>
</evidence>
<dbReference type="PROSITE" id="PS51671">
    <property type="entry name" value="ACT"/>
    <property type="match status" value="1"/>
</dbReference>
<feature type="domain" description="N-acetyltransferase" evidence="3">
    <location>
        <begin position="157"/>
        <end position="290"/>
    </location>
</feature>
<dbReference type="Gene3D" id="3.40.630.30">
    <property type="match status" value="1"/>
</dbReference>
<dbReference type="Pfam" id="PF00583">
    <property type="entry name" value="Acetyltransf_1"/>
    <property type="match status" value="1"/>
</dbReference>
<evidence type="ECO:0000256" key="1">
    <source>
        <dbReference type="ARBA" id="ARBA00022679"/>
    </source>
</evidence>
<gene>
    <name evidence="5" type="ORF">IEZ25_05580</name>
</gene>
<proteinExistence type="predicted"/>
<accession>A0ABR8MD76</accession>
<organism evidence="5 6">
    <name type="scientific">Nocardioides hwasunensis</name>
    <dbReference type="NCBI Taxonomy" id="397258"/>
    <lineage>
        <taxon>Bacteria</taxon>
        <taxon>Bacillati</taxon>
        <taxon>Actinomycetota</taxon>
        <taxon>Actinomycetes</taxon>
        <taxon>Propionibacteriales</taxon>
        <taxon>Nocardioidaceae</taxon>
        <taxon>Nocardioides</taxon>
    </lineage>
</organism>
<dbReference type="Pfam" id="PF01842">
    <property type="entry name" value="ACT"/>
    <property type="match status" value="1"/>
</dbReference>
<sequence>MGDMLWRVRTTLADRPGALAELAAACGAAGVNILGLHVFPGVDRVTDELVLQTPEDCELADLADLVERAGGTRVSVLPCTEAALADQPTRYVLAARSILTDPAVFPDVVAQLFDAEADPVGPDAASLTEGMDLEIGDVLVQVRRTAPFTAAEHARGTALAELVTDVLAAAAQRSAPDPDSPTSEAPTFEVGEDAVHATVGGAVVGSASWTLADDDAWALELEVQPAWRRRGIASRLLLETTRAARAAGVGEVVVRTAADNPAVLPLVMGSGLRGRIRMGTDDLTVRIPVRQLTDA</sequence>
<dbReference type="InterPro" id="IPR016181">
    <property type="entry name" value="Acyl_CoA_acyltransferase"/>
</dbReference>
<evidence type="ECO:0000256" key="2">
    <source>
        <dbReference type="ARBA" id="ARBA00023315"/>
    </source>
</evidence>
<dbReference type="Proteomes" id="UP000649289">
    <property type="component" value="Unassembled WGS sequence"/>
</dbReference>
<dbReference type="Gene3D" id="3.30.70.260">
    <property type="match status" value="1"/>
</dbReference>
<keyword evidence="2" id="KW-0012">Acyltransferase</keyword>
<comment type="caution">
    <text evidence="5">The sequence shown here is derived from an EMBL/GenBank/DDBJ whole genome shotgun (WGS) entry which is preliminary data.</text>
</comment>
<dbReference type="PANTHER" id="PTHR43877">
    <property type="entry name" value="AMINOALKYLPHOSPHONATE N-ACETYLTRANSFERASE-RELATED-RELATED"/>
    <property type="match status" value="1"/>
</dbReference>
<evidence type="ECO:0000259" key="3">
    <source>
        <dbReference type="PROSITE" id="PS51186"/>
    </source>
</evidence>
<dbReference type="SUPFAM" id="SSF55729">
    <property type="entry name" value="Acyl-CoA N-acyltransferases (Nat)"/>
    <property type="match status" value="1"/>
</dbReference>